<dbReference type="PANTHER" id="PTHR19848:SF8">
    <property type="entry name" value="F-BOX AND WD REPEAT DOMAIN CONTAINING 7"/>
    <property type="match status" value="1"/>
</dbReference>
<organism evidence="4 5">
    <name type="scientific">Laccaria amethystina LaAM-08-1</name>
    <dbReference type="NCBI Taxonomy" id="1095629"/>
    <lineage>
        <taxon>Eukaryota</taxon>
        <taxon>Fungi</taxon>
        <taxon>Dikarya</taxon>
        <taxon>Basidiomycota</taxon>
        <taxon>Agaricomycotina</taxon>
        <taxon>Agaricomycetes</taxon>
        <taxon>Agaricomycetidae</taxon>
        <taxon>Agaricales</taxon>
        <taxon>Agaricineae</taxon>
        <taxon>Hydnangiaceae</taxon>
        <taxon>Laccaria</taxon>
    </lineage>
</organism>
<evidence type="ECO:0000256" key="2">
    <source>
        <dbReference type="ARBA" id="ARBA00022737"/>
    </source>
</evidence>
<dbReference type="Pfam" id="PF00400">
    <property type="entry name" value="WD40"/>
    <property type="match status" value="3"/>
</dbReference>
<accession>A0A0C9WXY3</accession>
<proteinExistence type="predicted"/>
<keyword evidence="2" id="KW-0677">Repeat</keyword>
<dbReference type="InterPro" id="IPR019775">
    <property type="entry name" value="WD40_repeat_CS"/>
</dbReference>
<feature type="repeat" description="WD" evidence="3">
    <location>
        <begin position="1"/>
        <end position="29"/>
    </location>
</feature>
<feature type="non-terminal residue" evidence="4">
    <location>
        <position position="1"/>
    </location>
</feature>
<dbReference type="PANTHER" id="PTHR19848">
    <property type="entry name" value="WD40 REPEAT PROTEIN"/>
    <property type="match status" value="1"/>
</dbReference>
<dbReference type="InterPro" id="IPR001680">
    <property type="entry name" value="WD40_rpt"/>
</dbReference>
<dbReference type="PROSITE" id="PS50082">
    <property type="entry name" value="WD_REPEATS_2"/>
    <property type="match status" value="2"/>
</dbReference>
<name>A0A0C9WXY3_9AGAR</name>
<dbReference type="InterPro" id="IPR020472">
    <property type="entry name" value="WD40_PAC1"/>
</dbReference>
<dbReference type="PRINTS" id="PR00320">
    <property type="entry name" value="GPROTEINBRPT"/>
</dbReference>
<gene>
    <name evidence="4" type="ORF">K443DRAFT_116849</name>
</gene>
<dbReference type="STRING" id="1095629.A0A0C9WXY3"/>
<reference evidence="5" key="2">
    <citation type="submission" date="2015-01" db="EMBL/GenBank/DDBJ databases">
        <title>Evolutionary Origins and Diversification of the Mycorrhizal Mutualists.</title>
        <authorList>
            <consortium name="DOE Joint Genome Institute"/>
            <consortium name="Mycorrhizal Genomics Consortium"/>
            <person name="Kohler A."/>
            <person name="Kuo A."/>
            <person name="Nagy L.G."/>
            <person name="Floudas D."/>
            <person name="Copeland A."/>
            <person name="Barry K.W."/>
            <person name="Cichocki N."/>
            <person name="Veneault-Fourrey C."/>
            <person name="LaButti K."/>
            <person name="Lindquist E.A."/>
            <person name="Lipzen A."/>
            <person name="Lundell T."/>
            <person name="Morin E."/>
            <person name="Murat C."/>
            <person name="Riley R."/>
            <person name="Ohm R."/>
            <person name="Sun H."/>
            <person name="Tunlid A."/>
            <person name="Henrissat B."/>
            <person name="Grigoriev I.V."/>
            <person name="Hibbett D.S."/>
            <person name="Martin F."/>
        </authorList>
    </citation>
    <scope>NUCLEOTIDE SEQUENCE [LARGE SCALE GENOMIC DNA]</scope>
    <source>
        <strain evidence="5">LaAM-08-1</strain>
    </source>
</reference>
<keyword evidence="5" id="KW-1185">Reference proteome</keyword>
<dbReference type="HOGENOM" id="CLU_000288_57_30_1"/>
<dbReference type="Gene3D" id="2.130.10.10">
    <property type="entry name" value="YVTN repeat-like/Quinoprotein amine dehydrogenase"/>
    <property type="match status" value="1"/>
</dbReference>
<keyword evidence="1 3" id="KW-0853">WD repeat</keyword>
<reference evidence="4 5" key="1">
    <citation type="submission" date="2014-04" db="EMBL/GenBank/DDBJ databases">
        <authorList>
            <consortium name="DOE Joint Genome Institute"/>
            <person name="Kuo A."/>
            <person name="Kohler A."/>
            <person name="Nagy L.G."/>
            <person name="Floudas D."/>
            <person name="Copeland A."/>
            <person name="Barry K.W."/>
            <person name="Cichocki N."/>
            <person name="Veneault-Fourrey C."/>
            <person name="LaButti K."/>
            <person name="Lindquist E.A."/>
            <person name="Lipzen A."/>
            <person name="Lundell T."/>
            <person name="Morin E."/>
            <person name="Murat C."/>
            <person name="Sun H."/>
            <person name="Tunlid A."/>
            <person name="Henrissat B."/>
            <person name="Grigoriev I.V."/>
            <person name="Hibbett D.S."/>
            <person name="Martin F."/>
            <person name="Nordberg H.P."/>
            <person name="Cantor M.N."/>
            <person name="Hua S.X."/>
        </authorList>
    </citation>
    <scope>NUCLEOTIDE SEQUENCE [LARGE SCALE GENOMIC DNA]</scope>
    <source>
        <strain evidence="4 5">LaAM-08-1</strain>
    </source>
</reference>
<dbReference type="Proteomes" id="UP000054477">
    <property type="component" value="Unassembled WGS sequence"/>
</dbReference>
<dbReference type="PROSITE" id="PS00678">
    <property type="entry name" value="WD_REPEATS_1"/>
    <property type="match status" value="2"/>
</dbReference>
<dbReference type="SUPFAM" id="SSF50998">
    <property type="entry name" value="Quinoprotein alcohol dehydrogenase-like"/>
    <property type="match status" value="1"/>
</dbReference>
<dbReference type="SMART" id="SM00320">
    <property type="entry name" value="WD40"/>
    <property type="match status" value="2"/>
</dbReference>
<evidence type="ECO:0000256" key="1">
    <source>
        <dbReference type="ARBA" id="ARBA00022574"/>
    </source>
</evidence>
<dbReference type="PROSITE" id="PS50294">
    <property type="entry name" value="WD_REPEATS_REGION"/>
    <property type="match status" value="2"/>
</dbReference>
<dbReference type="OrthoDB" id="2615105at2759"/>
<evidence type="ECO:0000313" key="5">
    <source>
        <dbReference type="Proteomes" id="UP000054477"/>
    </source>
</evidence>
<dbReference type="InterPro" id="IPR011047">
    <property type="entry name" value="Quinoprotein_ADH-like_sf"/>
</dbReference>
<evidence type="ECO:0000313" key="4">
    <source>
        <dbReference type="EMBL" id="KIJ90261.1"/>
    </source>
</evidence>
<evidence type="ECO:0008006" key="6">
    <source>
        <dbReference type="Google" id="ProtNLM"/>
    </source>
</evidence>
<protein>
    <recommendedName>
        <fullName evidence="6">WD40 repeat-like protein</fullName>
    </recommendedName>
</protein>
<dbReference type="InterPro" id="IPR015943">
    <property type="entry name" value="WD40/YVTN_repeat-like_dom_sf"/>
</dbReference>
<sequence>SPDGRRVVSGSLDRTIRIWDAETGKPVREPFQGHTDLIKSVAFSPDGRRVVSGSGDATIRIWDAETGKPVGELSRGPTDPITSVAFSDSRRVLPASGSNTV</sequence>
<feature type="repeat" description="WD" evidence="3">
    <location>
        <begin position="31"/>
        <end position="72"/>
    </location>
</feature>
<dbReference type="AlphaFoldDB" id="A0A0C9WXY3"/>
<dbReference type="EMBL" id="KN839233">
    <property type="protein sequence ID" value="KIJ90261.1"/>
    <property type="molecule type" value="Genomic_DNA"/>
</dbReference>
<evidence type="ECO:0000256" key="3">
    <source>
        <dbReference type="PROSITE-ProRule" id="PRU00221"/>
    </source>
</evidence>